<evidence type="ECO:0000313" key="2">
    <source>
        <dbReference type="EMBL" id="NYH54399.1"/>
    </source>
</evidence>
<keyword evidence="1" id="KW-0472">Membrane</keyword>
<dbReference type="InterPro" id="IPR021354">
    <property type="entry name" value="DUF2975"/>
</dbReference>
<evidence type="ECO:0000313" key="3">
    <source>
        <dbReference type="Proteomes" id="UP000584931"/>
    </source>
</evidence>
<sequence>MSRWYRLRWSRVDNLIVHGALVLGITATGLTGLYALVWITPLLPAGEGMPVNTVTSRLPQDAPEPRVDVATTGAAYEAGPVGLVRLTFHDPTTLERFLLVFPALLGVAAALVVMAMVSRVIRSLGQGDPFVPANVRRVSAIAFTFLAASVLVPLARMVCDGVLRSRALGTEDFTFAVGGPDGVSLTHVFAGLVLAALAEVFRRGTRLREDVRGLV</sequence>
<dbReference type="EMBL" id="JACCHL010000001">
    <property type="protein sequence ID" value="NYH54399.1"/>
    <property type="molecule type" value="Genomic_DNA"/>
</dbReference>
<dbReference type="RefSeq" id="WP_179810898.1">
    <property type="nucleotide sequence ID" value="NZ_JACCHL010000001.1"/>
</dbReference>
<dbReference type="AlphaFoldDB" id="A0A7Y9XEK3"/>
<comment type="caution">
    <text evidence="2">The sequence shown here is derived from an EMBL/GenBank/DDBJ whole genome shotgun (WGS) entry which is preliminary data.</text>
</comment>
<dbReference type="Proteomes" id="UP000584931">
    <property type="component" value="Unassembled WGS sequence"/>
</dbReference>
<name>A0A7Y9XEK3_9ACTN</name>
<feature type="transmembrane region" description="Helical" evidence="1">
    <location>
        <begin position="175"/>
        <end position="198"/>
    </location>
</feature>
<evidence type="ECO:0000256" key="1">
    <source>
        <dbReference type="SAM" id="Phobius"/>
    </source>
</evidence>
<dbReference type="Pfam" id="PF11188">
    <property type="entry name" value="DUF2975"/>
    <property type="match status" value="1"/>
</dbReference>
<evidence type="ECO:0008006" key="4">
    <source>
        <dbReference type="Google" id="ProtNLM"/>
    </source>
</evidence>
<accession>A0A7Y9XEK3</accession>
<reference evidence="2 3" key="1">
    <citation type="submission" date="2020-07" db="EMBL/GenBank/DDBJ databases">
        <title>Sequencing the genomes of 1000 actinobacteria strains.</title>
        <authorList>
            <person name="Klenk H.-P."/>
        </authorList>
    </citation>
    <scope>NUCLEOTIDE SEQUENCE [LARGE SCALE GENOMIC DNA]</scope>
    <source>
        <strain evidence="2 3">DSM 45278</strain>
    </source>
</reference>
<feature type="transmembrane region" description="Helical" evidence="1">
    <location>
        <begin position="138"/>
        <end position="155"/>
    </location>
</feature>
<feature type="transmembrane region" description="Helical" evidence="1">
    <location>
        <begin position="97"/>
        <end position="117"/>
    </location>
</feature>
<organism evidence="2 3">
    <name type="scientific">Nocardiopsis sinuspersici</name>
    <dbReference type="NCBI Taxonomy" id="501010"/>
    <lineage>
        <taxon>Bacteria</taxon>
        <taxon>Bacillati</taxon>
        <taxon>Actinomycetota</taxon>
        <taxon>Actinomycetes</taxon>
        <taxon>Streptosporangiales</taxon>
        <taxon>Nocardiopsidaceae</taxon>
        <taxon>Nocardiopsis</taxon>
    </lineage>
</organism>
<proteinExistence type="predicted"/>
<keyword evidence="1" id="KW-0812">Transmembrane</keyword>
<protein>
    <recommendedName>
        <fullName evidence="4">DUF2975 domain-containing protein</fullName>
    </recommendedName>
</protein>
<keyword evidence="1" id="KW-1133">Transmembrane helix</keyword>
<feature type="transmembrane region" description="Helical" evidence="1">
    <location>
        <begin position="12"/>
        <end position="39"/>
    </location>
</feature>
<gene>
    <name evidence="2" type="ORF">HNR06_003988</name>
</gene>